<evidence type="ECO:0000259" key="1">
    <source>
        <dbReference type="PROSITE" id="PS51022"/>
    </source>
</evidence>
<evidence type="ECO:0000313" key="2">
    <source>
        <dbReference type="EMBL" id="KAF5904819.1"/>
    </source>
</evidence>
<keyword evidence="3" id="KW-1185">Reference proteome</keyword>
<dbReference type="Proteomes" id="UP000727407">
    <property type="component" value="Unassembled WGS sequence"/>
</dbReference>
<organism evidence="2 3">
    <name type="scientific">Clarias magur</name>
    <name type="common">Asian catfish</name>
    <name type="synonym">Macropteronotus magur</name>
    <dbReference type="NCBI Taxonomy" id="1594786"/>
    <lineage>
        <taxon>Eukaryota</taxon>
        <taxon>Metazoa</taxon>
        <taxon>Chordata</taxon>
        <taxon>Craniata</taxon>
        <taxon>Vertebrata</taxon>
        <taxon>Euteleostomi</taxon>
        <taxon>Actinopterygii</taxon>
        <taxon>Neopterygii</taxon>
        <taxon>Teleostei</taxon>
        <taxon>Ostariophysi</taxon>
        <taxon>Siluriformes</taxon>
        <taxon>Clariidae</taxon>
        <taxon>Clarias</taxon>
    </lineage>
</organism>
<dbReference type="SMART" id="SM00569">
    <property type="entry name" value="L27"/>
    <property type="match status" value="1"/>
</dbReference>
<comment type="caution">
    <text evidence="2">The sequence shown here is derived from an EMBL/GenBank/DDBJ whole genome shotgun (WGS) entry which is preliminary data.</text>
</comment>
<protein>
    <submittedName>
        <fullName evidence="2">Disks large 2 isoform X7</fullName>
    </submittedName>
</protein>
<dbReference type="InterPro" id="IPR015143">
    <property type="entry name" value="L27_1"/>
</dbReference>
<dbReference type="Pfam" id="PF09058">
    <property type="entry name" value="L27_1"/>
    <property type="match status" value="1"/>
</dbReference>
<name>A0A8J4U589_CLAMG</name>
<dbReference type="InterPro" id="IPR004172">
    <property type="entry name" value="L27_dom"/>
</dbReference>
<evidence type="ECO:0000313" key="3">
    <source>
        <dbReference type="Proteomes" id="UP000727407"/>
    </source>
</evidence>
<reference evidence="2" key="1">
    <citation type="submission" date="2020-07" db="EMBL/GenBank/DDBJ databases">
        <title>Clarias magur genome sequencing, assembly and annotation.</title>
        <authorList>
            <person name="Kushwaha B."/>
            <person name="Kumar R."/>
            <person name="Das P."/>
            <person name="Joshi C.G."/>
            <person name="Kumar D."/>
            <person name="Nagpure N.S."/>
            <person name="Pandey M."/>
            <person name="Agarwal S."/>
            <person name="Srivastava S."/>
            <person name="Singh M."/>
            <person name="Sahoo L."/>
            <person name="Jayasankar P."/>
            <person name="Meher P.K."/>
            <person name="Koringa P.G."/>
            <person name="Iquebal M.A."/>
            <person name="Das S.P."/>
            <person name="Bit A."/>
            <person name="Patnaik S."/>
            <person name="Patel N."/>
            <person name="Shah T.M."/>
            <person name="Hinsu A."/>
            <person name="Jena J.K."/>
        </authorList>
    </citation>
    <scope>NUCLEOTIDE SEQUENCE</scope>
    <source>
        <strain evidence="2">CIFAMagur01</strain>
        <tissue evidence="2">Testis</tissue>
    </source>
</reference>
<dbReference type="Gene3D" id="1.10.287.470">
    <property type="entry name" value="Helix hairpin bin"/>
    <property type="match status" value="1"/>
</dbReference>
<feature type="domain" description="L27" evidence="1">
    <location>
        <begin position="4"/>
        <end position="64"/>
    </location>
</feature>
<dbReference type="SUPFAM" id="SSF101288">
    <property type="entry name" value="L27 domain"/>
    <property type="match status" value="1"/>
</dbReference>
<gene>
    <name evidence="2" type="ORF">DAT39_005363</name>
</gene>
<proteinExistence type="predicted"/>
<sequence length="130" mass="14835">MPLRKRDTARALGLLEDYCSKLRKPEEQQLKAAILRVMGIFRSSLFQALIDIQEFYEVTLLNSQKSCEQKLEEVKHMAEQCENPSTSPGFPNARPRPIRIQPEVIEKSHSEQPVAESNASAAVWVEDVLR</sequence>
<dbReference type="AlphaFoldDB" id="A0A8J4U589"/>
<dbReference type="InterPro" id="IPR036892">
    <property type="entry name" value="L27_dom_sf"/>
</dbReference>
<dbReference type="OrthoDB" id="78824at2759"/>
<accession>A0A8J4U589</accession>
<dbReference type="EMBL" id="QNUK01000051">
    <property type="protein sequence ID" value="KAF5904819.1"/>
    <property type="molecule type" value="Genomic_DNA"/>
</dbReference>
<dbReference type="PROSITE" id="PS51022">
    <property type="entry name" value="L27"/>
    <property type="match status" value="1"/>
</dbReference>